<feature type="region of interest" description="Disordered" evidence="1">
    <location>
        <begin position="161"/>
        <end position="193"/>
    </location>
</feature>
<proteinExistence type="predicted"/>
<feature type="region of interest" description="Disordered" evidence="1">
    <location>
        <begin position="223"/>
        <end position="275"/>
    </location>
</feature>
<feature type="region of interest" description="Disordered" evidence="1">
    <location>
        <begin position="1"/>
        <end position="34"/>
    </location>
</feature>
<accession>A0AAF3EFW4</accession>
<name>A0AAF3EFW4_9BILA</name>
<evidence type="ECO:0000313" key="2">
    <source>
        <dbReference type="Proteomes" id="UP000887575"/>
    </source>
</evidence>
<dbReference type="AlphaFoldDB" id="A0AAF3EFW4"/>
<feature type="compositionally biased region" description="Basic residues" evidence="1">
    <location>
        <begin position="129"/>
        <end position="140"/>
    </location>
</feature>
<organism evidence="2 3">
    <name type="scientific">Mesorhabditis belari</name>
    <dbReference type="NCBI Taxonomy" id="2138241"/>
    <lineage>
        <taxon>Eukaryota</taxon>
        <taxon>Metazoa</taxon>
        <taxon>Ecdysozoa</taxon>
        <taxon>Nematoda</taxon>
        <taxon>Chromadorea</taxon>
        <taxon>Rhabditida</taxon>
        <taxon>Rhabditina</taxon>
        <taxon>Rhabditomorpha</taxon>
        <taxon>Rhabditoidea</taxon>
        <taxon>Rhabditidae</taxon>
        <taxon>Mesorhabditinae</taxon>
        <taxon>Mesorhabditis</taxon>
    </lineage>
</organism>
<dbReference type="WBParaSite" id="MBELARI_LOCUS12871">
    <property type="protein sequence ID" value="MBELARI_LOCUS12871"/>
    <property type="gene ID" value="MBELARI_LOCUS12871"/>
</dbReference>
<evidence type="ECO:0000313" key="3">
    <source>
        <dbReference type="WBParaSite" id="MBELARI_LOCUS12871"/>
    </source>
</evidence>
<protein>
    <submittedName>
        <fullName evidence="3">Uncharacterized protein</fullName>
    </submittedName>
</protein>
<sequence>MSSNENSQSEEGKKVQGKSPALSPTVSIASAAPSPFLPPLLPSTTIAHQEELRQIWHSTLGAFLDDPANKHLTMKLSFGALIGESMSGNFRQPLQREARLEISLLQTQSDKEKEDEKDAEIVAKQKAERRQRRREKKQRQRASDRNSWRWSDLSTASTISTSALSSTSSVRVMKKTKDKSLSPPQSSMATTCELPTGEQYSVRYMGALGRMGALGLIEGSSIVNTDPTIREPGVTSSEDHTLKEVASIERISPSQSADATDRSRSPPCSPMNDLK</sequence>
<reference evidence="3" key="1">
    <citation type="submission" date="2024-02" db="UniProtKB">
        <authorList>
            <consortium name="WormBaseParasite"/>
        </authorList>
    </citation>
    <scope>IDENTIFICATION</scope>
</reference>
<feature type="compositionally biased region" description="Basic and acidic residues" evidence="1">
    <location>
        <begin position="237"/>
        <end position="247"/>
    </location>
</feature>
<dbReference type="Proteomes" id="UP000887575">
    <property type="component" value="Unassembled WGS sequence"/>
</dbReference>
<keyword evidence="2" id="KW-1185">Reference proteome</keyword>
<feature type="region of interest" description="Disordered" evidence="1">
    <location>
        <begin position="125"/>
        <end position="148"/>
    </location>
</feature>
<evidence type="ECO:0000256" key="1">
    <source>
        <dbReference type="SAM" id="MobiDB-lite"/>
    </source>
</evidence>